<evidence type="ECO:0000313" key="3">
    <source>
        <dbReference type="EMBL" id="KRZ42956.1"/>
    </source>
</evidence>
<keyword evidence="5" id="KW-1185">Reference proteome</keyword>
<dbReference type="EMBL" id="JYDV01000012">
    <property type="protein sequence ID" value="KRZ42956.1"/>
    <property type="molecule type" value="Genomic_DNA"/>
</dbReference>
<dbReference type="EMBL" id="JYDR01000174">
    <property type="protein sequence ID" value="KRY66315.1"/>
    <property type="molecule type" value="Genomic_DNA"/>
</dbReference>
<dbReference type="AlphaFoldDB" id="A0A0V1HI87"/>
<reference evidence="4 5" key="1">
    <citation type="submission" date="2015-01" db="EMBL/GenBank/DDBJ databases">
        <title>Evolution of Trichinella species and genotypes.</title>
        <authorList>
            <person name="Korhonen P.K."/>
            <person name="Edoardo P."/>
            <person name="Giuseppe L.R."/>
            <person name="Gasser R.B."/>
        </authorList>
    </citation>
    <scope>NUCLEOTIDE SEQUENCE [LARGE SCALE GENOMIC DNA]</scope>
    <source>
        <strain evidence="1">ISS13</strain>
        <strain evidence="3">ISS176</strain>
        <strain evidence="2">ISS588</strain>
    </source>
</reference>
<evidence type="ECO:0000313" key="2">
    <source>
        <dbReference type="EMBL" id="KRZ10371.1"/>
    </source>
</evidence>
<evidence type="ECO:0000313" key="1">
    <source>
        <dbReference type="EMBL" id="KRY66315.1"/>
    </source>
</evidence>
<dbReference type="EMBL" id="JYDS01000366">
    <property type="protein sequence ID" value="KRZ10371.1"/>
    <property type="molecule type" value="Genomic_DNA"/>
</dbReference>
<evidence type="ECO:0000313" key="5">
    <source>
        <dbReference type="Proteomes" id="UP000054805"/>
    </source>
</evidence>
<sequence>MPVDEALLFPKDFEIMMMVACEPPLSLLGYGLFGYEDPYFVFSDVVMQLDGAESGIVCLR</sequence>
<dbReference type="Proteomes" id="UP000054805">
    <property type="component" value="Unassembled WGS sequence"/>
</dbReference>
<proteinExistence type="predicted"/>
<dbReference type="Proteomes" id="UP000054826">
    <property type="component" value="Unassembled WGS sequence"/>
</dbReference>
<gene>
    <name evidence="1" type="ORF">T4A_11422</name>
    <name evidence="2" type="ORF">T4B_14864</name>
    <name evidence="3" type="ORF">T4C_5937</name>
</gene>
<protein>
    <submittedName>
        <fullName evidence="2">Uncharacterized protein</fullName>
    </submittedName>
</protein>
<comment type="caution">
    <text evidence="2">The sequence shown here is derived from an EMBL/GenBank/DDBJ whole genome shotgun (WGS) entry which is preliminary data.</text>
</comment>
<organism evidence="2 5">
    <name type="scientific">Trichinella pseudospiralis</name>
    <name type="common">Parasitic roundworm</name>
    <dbReference type="NCBI Taxonomy" id="6337"/>
    <lineage>
        <taxon>Eukaryota</taxon>
        <taxon>Metazoa</taxon>
        <taxon>Ecdysozoa</taxon>
        <taxon>Nematoda</taxon>
        <taxon>Enoplea</taxon>
        <taxon>Dorylaimia</taxon>
        <taxon>Trichinellida</taxon>
        <taxon>Trichinellidae</taxon>
        <taxon>Trichinella</taxon>
    </lineage>
</organism>
<name>A0A0V1HI87_TRIPS</name>
<dbReference type="Proteomes" id="UP000054632">
    <property type="component" value="Unassembled WGS sequence"/>
</dbReference>
<evidence type="ECO:0000313" key="4">
    <source>
        <dbReference type="Proteomes" id="UP000054632"/>
    </source>
</evidence>
<accession>A0A0V1HI87</accession>